<dbReference type="InterPro" id="IPR006311">
    <property type="entry name" value="TAT_signal"/>
</dbReference>
<dbReference type="Gene3D" id="3.40.190.10">
    <property type="entry name" value="Periplasmic binding protein-like II"/>
    <property type="match status" value="2"/>
</dbReference>
<name>A0ABV7YKK4_9ACTN</name>
<dbReference type="PROSITE" id="PS51318">
    <property type="entry name" value="TAT"/>
    <property type="match status" value="1"/>
</dbReference>
<dbReference type="InterPro" id="IPR006059">
    <property type="entry name" value="SBP"/>
</dbReference>
<dbReference type="Proteomes" id="UP001595699">
    <property type="component" value="Unassembled WGS sequence"/>
</dbReference>
<dbReference type="RefSeq" id="WP_205121281.1">
    <property type="nucleotide sequence ID" value="NZ_JAFBCM010000001.1"/>
</dbReference>
<evidence type="ECO:0000313" key="4">
    <source>
        <dbReference type="Proteomes" id="UP001595699"/>
    </source>
</evidence>
<dbReference type="PANTHER" id="PTHR43649:SF12">
    <property type="entry name" value="DIACETYLCHITOBIOSE BINDING PROTEIN DASA"/>
    <property type="match status" value="1"/>
</dbReference>
<comment type="caution">
    <text evidence="3">The sequence shown here is derived from an EMBL/GenBank/DDBJ whole genome shotgun (WGS) entry which is preliminary data.</text>
</comment>
<feature type="region of interest" description="Disordered" evidence="1">
    <location>
        <begin position="32"/>
        <end position="53"/>
    </location>
</feature>
<protein>
    <submittedName>
        <fullName evidence="3">Extracellular solute-binding protein</fullName>
    </submittedName>
</protein>
<accession>A0ABV7YKK4</accession>
<dbReference type="SUPFAM" id="SSF53850">
    <property type="entry name" value="Periplasmic binding protein-like II"/>
    <property type="match status" value="1"/>
</dbReference>
<keyword evidence="4" id="KW-1185">Reference proteome</keyword>
<dbReference type="InterPro" id="IPR019546">
    <property type="entry name" value="TAT_signal_bac_arc"/>
</dbReference>
<feature type="compositionally biased region" description="Low complexity" evidence="1">
    <location>
        <begin position="37"/>
        <end position="51"/>
    </location>
</feature>
<feature type="chain" id="PRO_5046359284" evidence="2">
    <location>
        <begin position="21"/>
        <end position="579"/>
    </location>
</feature>
<evidence type="ECO:0000313" key="3">
    <source>
        <dbReference type="EMBL" id="MFC3765334.1"/>
    </source>
</evidence>
<dbReference type="PANTHER" id="PTHR43649">
    <property type="entry name" value="ARABINOSE-BINDING PROTEIN-RELATED"/>
    <property type="match status" value="1"/>
</dbReference>
<sequence length="579" mass="64270">MATHLSRRGFLKAAAASAVAVPTIAACNGGDSGASGGSHAAAGKPVAGGPKTTPNPNVLYPQGYIGPIASTKGPITTEPATLTVAVPADITVGDWNKNAFTDWFTKRTGVKVKFQVMASGGSDTMTKVNAMISSGNLPDIFMFPWSGFTPSQLSIYGSQQKLFVPLNKIIDEYCVETKRIFDAYPDAKKVITSPDGNIYCMPSVNDCFHCHTHNAGAFVYQPWLDQVGLKVPESLDEFENMLVEFKNGDPNKNGKADEIPLTTQMSQVTLDSFIMGSFMYNPGSPWLALNEGKVDCVFDKDEWREGLRYLNKLYQQGLVPKQTFTQTSDQMKKLGTAKVVTLGTVVGRRGFLTVDTPRYWEYSPIAPLKGPNGFRQTTWDYYSSYYIGNFVITKACKIPEIAAMWADSQYELESLNRAYLGPEGVGWTWAKKGEVGIDGRQAVYKYLQPPPAKPGQSWYQDGVLYWSKDWFMSSAIDPKKPEHEKKLYEDTNSAYYPHRQPEELQVPPLTMSEADSAQAGDLSTTINNYVTQMEAKFVMGEVDPNNDGDWTDYTDTLQKMHLSDYLELNQRSYEQRPGE</sequence>
<reference evidence="4" key="1">
    <citation type="journal article" date="2019" name="Int. J. Syst. Evol. Microbiol.">
        <title>The Global Catalogue of Microorganisms (GCM) 10K type strain sequencing project: providing services to taxonomists for standard genome sequencing and annotation.</title>
        <authorList>
            <consortium name="The Broad Institute Genomics Platform"/>
            <consortium name="The Broad Institute Genome Sequencing Center for Infectious Disease"/>
            <person name="Wu L."/>
            <person name="Ma J."/>
        </authorList>
    </citation>
    <scope>NUCLEOTIDE SEQUENCE [LARGE SCALE GENOMIC DNA]</scope>
    <source>
        <strain evidence="4">CGMCC 4.7241</strain>
    </source>
</reference>
<dbReference type="EMBL" id="JBHRZH010000037">
    <property type="protein sequence ID" value="MFC3765334.1"/>
    <property type="molecule type" value="Genomic_DNA"/>
</dbReference>
<gene>
    <name evidence="3" type="ORF">ACFOUW_31170</name>
</gene>
<proteinExistence type="predicted"/>
<dbReference type="Pfam" id="PF13416">
    <property type="entry name" value="SBP_bac_8"/>
    <property type="match status" value="1"/>
</dbReference>
<dbReference type="NCBIfam" id="TIGR01409">
    <property type="entry name" value="TAT_signal_seq"/>
    <property type="match status" value="1"/>
</dbReference>
<dbReference type="InterPro" id="IPR050490">
    <property type="entry name" value="Bact_solute-bd_prot1"/>
</dbReference>
<dbReference type="PROSITE" id="PS51257">
    <property type="entry name" value="PROKAR_LIPOPROTEIN"/>
    <property type="match status" value="1"/>
</dbReference>
<organism evidence="3 4">
    <name type="scientific">Tenggerimyces flavus</name>
    <dbReference type="NCBI Taxonomy" id="1708749"/>
    <lineage>
        <taxon>Bacteria</taxon>
        <taxon>Bacillati</taxon>
        <taxon>Actinomycetota</taxon>
        <taxon>Actinomycetes</taxon>
        <taxon>Propionibacteriales</taxon>
        <taxon>Nocardioidaceae</taxon>
        <taxon>Tenggerimyces</taxon>
    </lineage>
</organism>
<evidence type="ECO:0000256" key="2">
    <source>
        <dbReference type="SAM" id="SignalP"/>
    </source>
</evidence>
<feature type="signal peptide" evidence="2">
    <location>
        <begin position="1"/>
        <end position="20"/>
    </location>
</feature>
<keyword evidence="2" id="KW-0732">Signal</keyword>
<evidence type="ECO:0000256" key="1">
    <source>
        <dbReference type="SAM" id="MobiDB-lite"/>
    </source>
</evidence>